<dbReference type="Gene3D" id="3.20.20.190">
    <property type="entry name" value="Phosphatidylinositol (PI) phosphodiesterase"/>
    <property type="match status" value="1"/>
</dbReference>
<dbReference type="EMBL" id="JACNYL010000002">
    <property type="protein sequence ID" value="MBD1421839.1"/>
    <property type="molecule type" value="Genomic_DNA"/>
</dbReference>
<proteinExistence type="predicted"/>
<dbReference type="PROSITE" id="PS51704">
    <property type="entry name" value="GP_PDE"/>
    <property type="match status" value="1"/>
</dbReference>
<dbReference type="PANTHER" id="PTHR46211:SF14">
    <property type="entry name" value="GLYCEROPHOSPHODIESTER PHOSPHODIESTERASE"/>
    <property type="match status" value="1"/>
</dbReference>
<evidence type="ECO:0000313" key="2">
    <source>
        <dbReference type="EMBL" id="MBD1421839.1"/>
    </source>
</evidence>
<dbReference type="Pfam" id="PF03009">
    <property type="entry name" value="GDPD"/>
    <property type="match status" value="1"/>
</dbReference>
<dbReference type="SUPFAM" id="SSF51695">
    <property type="entry name" value="PLC-like phosphodiesterases"/>
    <property type="match status" value="1"/>
</dbReference>
<dbReference type="PROSITE" id="PS51257">
    <property type="entry name" value="PROKAR_LIPOPROTEIN"/>
    <property type="match status" value="1"/>
</dbReference>
<dbReference type="Proteomes" id="UP000651112">
    <property type="component" value="Unassembled WGS sequence"/>
</dbReference>
<comment type="caution">
    <text evidence="2">The sequence shown here is derived from an EMBL/GenBank/DDBJ whole genome shotgun (WGS) entry which is preliminary data.</text>
</comment>
<protein>
    <submittedName>
        <fullName evidence="2">Glycerophosphodiester phosphodiesterase</fullName>
    </submittedName>
</protein>
<reference evidence="2 3" key="1">
    <citation type="submission" date="2020-08" db="EMBL/GenBank/DDBJ databases">
        <title>Sphingobacterium sp. DN00404 isolated from aquaculture water.</title>
        <authorList>
            <person name="Zhang M."/>
        </authorList>
    </citation>
    <scope>NUCLEOTIDE SEQUENCE [LARGE SCALE GENOMIC DNA]</scope>
    <source>
        <strain evidence="2 3">KCTC 42746</strain>
    </source>
</reference>
<evidence type="ECO:0000313" key="3">
    <source>
        <dbReference type="Proteomes" id="UP000651112"/>
    </source>
</evidence>
<dbReference type="InterPro" id="IPR030395">
    <property type="entry name" value="GP_PDE_dom"/>
</dbReference>
<name>A0ABR7XRP8_9SPHI</name>
<feature type="domain" description="GP-PDE" evidence="1">
    <location>
        <begin position="42"/>
        <end position="309"/>
    </location>
</feature>
<dbReference type="InterPro" id="IPR017946">
    <property type="entry name" value="PLC-like_Pdiesterase_TIM-brl"/>
</dbReference>
<dbReference type="PANTHER" id="PTHR46211">
    <property type="entry name" value="GLYCEROPHOSPHORYL DIESTER PHOSPHODIESTERASE"/>
    <property type="match status" value="1"/>
</dbReference>
<evidence type="ECO:0000259" key="1">
    <source>
        <dbReference type="PROSITE" id="PS51704"/>
    </source>
</evidence>
<sequence>MNIKKQHFKTTIAIGSIILFSACGSLSSVNKQKLDSNTFPAFSYEGHRGARGLYPENSIGAMKTAIDLPKITTLEMDCHITKDKKVIVYHDDSLNPKFVQYTDGKPLTGKDNKGVIYDYNYADLAKFDIGSKFYEDFPEQKKVKTSITLLSELIDAAEAYAKEKRESPMFYNIETKSQAGKDNKYHPGPQEFSDLVLQVVIDKGISSRTVIQSFDKRTIQYINKVYPQIKTSYLISGNNKKSIAELINDLGFTPFIISPHYSLVNDHFVKAAHEAGIKVVPWTVNDKKEIEKLETLQVDGIISDYPNLF</sequence>
<organism evidence="2 3">
    <name type="scientific">Sphingobacterium chuzhouense</name>
    <dbReference type="NCBI Taxonomy" id="1742264"/>
    <lineage>
        <taxon>Bacteria</taxon>
        <taxon>Pseudomonadati</taxon>
        <taxon>Bacteroidota</taxon>
        <taxon>Sphingobacteriia</taxon>
        <taxon>Sphingobacteriales</taxon>
        <taxon>Sphingobacteriaceae</taxon>
        <taxon>Sphingobacterium</taxon>
    </lineage>
</organism>
<dbReference type="RefSeq" id="WP_190313545.1">
    <property type="nucleotide sequence ID" value="NZ_JACNYL010000002.1"/>
</dbReference>
<keyword evidence="3" id="KW-1185">Reference proteome</keyword>
<accession>A0ABR7XRP8</accession>
<gene>
    <name evidence="2" type="ORF">H8B21_09695</name>
</gene>